<dbReference type="AlphaFoldDB" id="A0A4C1ZVP9"/>
<dbReference type="Proteomes" id="UP000299102">
    <property type="component" value="Unassembled WGS sequence"/>
</dbReference>
<evidence type="ECO:0000313" key="2">
    <source>
        <dbReference type="EMBL" id="GBP90725.1"/>
    </source>
</evidence>
<feature type="region of interest" description="Disordered" evidence="1">
    <location>
        <begin position="62"/>
        <end position="119"/>
    </location>
</feature>
<comment type="caution">
    <text evidence="2">The sequence shown here is derived from an EMBL/GenBank/DDBJ whole genome shotgun (WGS) entry which is preliminary data.</text>
</comment>
<protein>
    <submittedName>
        <fullName evidence="2">Uncharacterized protein</fullName>
    </submittedName>
</protein>
<feature type="compositionally biased region" description="Basic and acidic residues" evidence="1">
    <location>
        <begin position="86"/>
        <end position="99"/>
    </location>
</feature>
<evidence type="ECO:0000256" key="1">
    <source>
        <dbReference type="SAM" id="MobiDB-lite"/>
    </source>
</evidence>
<keyword evidence="3" id="KW-1185">Reference proteome</keyword>
<proteinExistence type="predicted"/>
<accession>A0A4C1ZVP9</accession>
<dbReference type="EMBL" id="BGZK01002107">
    <property type="protein sequence ID" value="GBP90725.1"/>
    <property type="molecule type" value="Genomic_DNA"/>
</dbReference>
<sequence>MWDLPTRRLDLPLDVIITIIIKLTVERVEGCAHARGPRGGRGDTRYCEFTSNTLSYLKRARAHGARRVGAAPRAGGRGPGARRRSSGRDDTEGRDDNKRANVTLPIPATRGVGGAAPGSVLGDRLSRRALAMA</sequence>
<name>A0A4C1ZVP9_EUMVA</name>
<gene>
    <name evidence="2" type="ORF">EVAR_96931_1</name>
</gene>
<evidence type="ECO:0000313" key="3">
    <source>
        <dbReference type="Proteomes" id="UP000299102"/>
    </source>
</evidence>
<organism evidence="2 3">
    <name type="scientific">Eumeta variegata</name>
    <name type="common">Bagworm moth</name>
    <name type="synonym">Eumeta japonica</name>
    <dbReference type="NCBI Taxonomy" id="151549"/>
    <lineage>
        <taxon>Eukaryota</taxon>
        <taxon>Metazoa</taxon>
        <taxon>Ecdysozoa</taxon>
        <taxon>Arthropoda</taxon>
        <taxon>Hexapoda</taxon>
        <taxon>Insecta</taxon>
        <taxon>Pterygota</taxon>
        <taxon>Neoptera</taxon>
        <taxon>Endopterygota</taxon>
        <taxon>Lepidoptera</taxon>
        <taxon>Glossata</taxon>
        <taxon>Ditrysia</taxon>
        <taxon>Tineoidea</taxon>
        <taxon>Psychidae</taxon>
        <taxon>Oiketicinae</taxon>
        <taxon>Eumeta</taxon>
    </lineage>
</organism>
<reference evidence="2 3" key="1">
    <citation type="journal article" date="2019" name="Commun. Biol.">
        <title>The bagworm genome reveals a unique fibroin gene that provides high tensile strength.</title>
        <authorList>
            <person name="Kono N."/>
            <person name="Nakamura H."/>
            <person name="Ohtoshi R."/>
            <person name="Tomita M."/>
            <person name="Numata K."/>
            <person name="Arakawa K."/>
        </authorList>
    </citation>
    <scope>NUCLEOTIDE SEQUENCE [LARGE SCALE GENOMIC DNA]</scope>
</reference>